<reference evidence="1 2" key="1">
    <citation type="submission" date="2018-05" db="EMBL/GenBank/DDBJ databases">
        <title>Genomic Encyclopedia of Type Strains, Phase I: the one thousand microbial genomes (KMG-I) project.</title>
        <authorList>
            <person name="Kyrpides N."/>
        </authorList>
    </citation>
    <scope>NUCLEOTIDE SEQUENCE [LARGE SCALE GENOMIC DNA]</scope>
    <source>
        <strain evidence="1 2">DSM 15611</strain>
    </source>
</reference>
<organism evidence="1 2">
    <name type="scientific">Hoylesella shahii DSM 15611 = JCM 12083</name>
    <dbReference type="NCBI Taxonomy" id="1122991"/>
    <lineage>
        <taxon>Bacteria</taxon>
        <taxon>Pseudomonadati</taxon>
        <taxon>Bacteroidota</taxon>
        <taxon>Bacteroidia</taxon>
        <taxon>Bacteroidales</taxon>
        <taxon>Prevotellaceae</taxon>
        <taxon>Hoylesella</taxon>
    </lineage>
</organism>
<accession>A0A318I1K1</accession>
<dbReference type="EMBL" id="QJJX01000018">
    <property type="protein sequence ID" value="PXX21497.1"/>
    <property type="molecule type" value="Genomic_DNA"/>
</dbReference>
<gene>
    <name evidence="1" type="ORF">EJ73_01639</name>
</gene>
<evidence type="ECO:0000313" key="1">
    <source>
        <dbReference type="EMBL" id="PXX21497.1"/>
    </source>
</evidence>
<sequence length="86" mass="10178">MLFSPNLGFSVFIFPSVFSSKAAKSRFLPFYFLPNHQFFALRKTNFSKQKCAFLDIFNHKKRKTTSHCKYTTIHLRRNMQHLACVL</sequence>
<name>A0A318I1K1_9BACT</name>
<proteinExistence type="predicted"/>
<comment type="caution">
    <text evidence="1">The sequence shown here is derived from an EMBL/GenBank/DDBJ whole genome shotgun (WGS) entry which is preliminary data.</text>
</comment>
<protein>
    <submittedName>
        <fullName evidence="1">Uncharacterized protein</fullName>
    </submittedName>
</protein>
<evidence type="ECO:0000313" key="2">
    <source>
        <dbReference type="Proteomes" id="UP000248314"/>
    </source>
</evidence>
<dbReference type="AlphaFoldDB" id="A0A318I1K1"/>
<dbReference type="Proteomes" id="UP000248314">
    <property type="component" value="Unassembled WGS sequence"/>
</dbReference>
<keyword evidence="2" id="KW-1185">Reference proteome</keyword>